<dbReference type="Proteomes" id="UP000092177">
    <property type="component" value="Chromosome 12"/>
</dbReference>
<gene>
    <name evidence="2" type="ORF">CH63R_14536</name>
</gene>
<keyword evidence="3" id="KW-1185">Reference proteome</keyword>
<dbReference type="GeneID" id="28873617"/>
<organism evidence="2 3">
    <name type="scientific">Colletotrichum higginsianum (strain IMI 349063)</name>
    <name type="common">Crucifer anthracnose fungus</name>
    <dbReference type="NCBI Taxonomy" id="759273"/>
    <lineage>
        <taxon>Eukaryota</taxon>
        <taxon>Fungi</taxon>
        <taxon>Dikarya</taxon>
        <taxon>Ascomycota</taxon>
        <taxon>Pezizomycotina</taxon>
        <taxon>Sordariomycetes</taxon>
        <taxon>Hypocreomycetidae</taxon>
        <taxon>Glomerellales</taxon>
        <taxon>Glomerellaceae</taxon>
        <taxon>Colletotrichum</taxon>
        <taxon>Colletotrichum destructivum species complex</taxon>
    </lineage>
</organism>
<name>A0A1B7XQF7_COLHI</name>
<evidence type="ECO:0000313" key="2">
    <source>
        <dbReference type="EMBL" id="OBR01964.1"/>
    </source>
</evidence>
<dbReference type="VEuPathDB" id="FungiDB:CH63R_14536"/>
<feature type="region of interest" description="Disordered" evidence="1">
    <location>
        <begin position="44"/>
        <end position="63"/>
    </location>
</feature>
<reference evidence="3" key="1">
    <citation type="journal article" date="2017" name="BMC Genomics">
        <title>Gapless genome assembly of Colletotrichum higginsianum reveals chromosome structure and association of transposable elements with secondary metabolite gene clusters.</title>
        <authorList>
            <person name="Dallery J.-F."/>
            <person name="Lapalu N."/>
            <person name="Zampounis A."/>
            <person name="Pigne S."/>
            <person name="Luyten I."/>
            <person name="Amselem J."/>
            <person name="Wittenberg A.H.J."/>
            <person name="Zhou S."/>
            <person name="de Queiroz M.V."/>
            <person name="Robin G.P."/>
            <person name="Auger A."/>
            <person name="Hainaut M."/>
            <person name="Henrissat B."/>
            <person name="Kim K.-T."/>
            <person name="Lee Y.-H."/>
            <person name="Lespinet O."/>
            <person name="Schwartz D.C."/>
            <person name="Thon M.R."/>
            <person name="O'Connell R.J."/>
        </authorList>
    </citation>
    <scope>NUCLEOTIDE SEQUENCE [LARGE SCALE GENOMIC DNA]</scope>
    <source>
        <strain evidence="3">IMI 349063</strain>
    </source>
</reference>
<dbReference type="RefSeq" id="XP_018150482.1">
    <property type="nucleotide sequence ID" value="XM_018309510.1"/>
</dbReference>
<proteinExistence type="predicted"/>
<dbReference type="KEGG" id="chig:CH63R_14536"/>
<protein>
    <submittedName>
        <fullName evidence="2">Uncharacterized protein</fullName>
    </submittedName>
</protein>
<dbReference type="EMBL" id="LTAN01000012">
    <property type="protein sequence ID" value="OBR01964.1"/>
    <property type="molecule type" value="Genomic_DNA"/>
</dbReference>
<evidence type="ECO:0000313" key="3">
    <source>
        <dbReference type="Proteomes" id="UP000092177"/>
    </source>
</evidence>
<sequence>MTDGTYSPRVVSEIAYISPPTLQALEDKCVQRNTLLRGVVDDSHSLYSRPESPPRLFGNGGKESRFDNDEPEFFIGWDCDIWPGASDEKPPQRVEIDLGVGDEDFHSDNDELGYLGRWT</sequence>
<accession>A0A1B7XQF7</accession>
<evidence type="ECO:0000256" key="1">
    <source>
        <dbReference type="SAM" id="MobiDB-lite"/>
    </source>
</evidence>
<comment type="caution">
    <text evidence="2">The sequence shown here is derived from an EMBL/GenBank/DDBJ whole genome shotgun (WGS) entry which is preliminary data.</text>
</comment>
<dbReference type="AlphaFoldDB" id="A0A1B7XQF7"/>